<comment type="caution">
    <text evidence="1">The sequence shown here is derived from an EMBL/GenBank/DDBJ whole genome shotgun (WGS) entry which is preliminary data.</text>
</comment>
<protein>
    <submittedName>
        <fullName evidence="1">Uncharacterized protein</fullName>
    </submittedName>
</protein>
<evidence type="ECO:0000313" key="1">
    <source>
        <dbReference type="EMBL" id="RWT73772.1"/>
    </source>
</evidence>
<reference evidence="1 2" key="1">
    <citation type="submission" date="2018-06" db="EMBL/GenBank/DDBJ databases">
        <title>Carbapenemase-producing Enterobacteriaceae present in wastewater treatment plant effluent and nearby surface waters in the US.</title>
        <authorList>
            <person name="Mathys D.A."/>
            <person name="Mollenkopf D.F."/>
            <person name="Feicht S.M."/>
            <person name="Adams R.J."/>
            <person name="Albers A.L."/>
            <person name="Grooters S.V."/>
            <person name="Stuever D.M."/>
            <person name="Daniels J.B."/>
            <person name="Wittum T.E."/>
        </authorList>
    </citation>
    <scope>NUCLEOTIDE SEQUENCE [LARGE SCALE GENOMIC DNA]</scope>
    <source>
        <strain evidence="1 2">GEO_23_Down_A</strain>
    </source>
</reference>
<dbReference type="NCBIfam" id="NF047698">
    <property type="entry name" value="PP_RS20740_fam"/>
    <property type="match status" value="1"/>
</dbReference>
<dbReference type="RefSeq" id="WP_128340165.1">
    <property type="nucleotide sequence ID" value="NZ_QKPI01000080.1"/>
</dbReference>
<dbReference type="InterPro" id="IPR058085">
    <property type="entry name" value="PP_RS20740-like"/>
</dbReference>
<accession>A0AB37VCN2</accession>
<organism evidence="1 2">
    <name type="scientific">Enterobacter cloacae</name>
    <dbReference type="NCBI Taxonomy" id="550"/>
    <lineage>
        <taxon>Bacteria</taxon>
        <taxon>Pseudomonadati</taxon>
        <taxon>Pseudomonadota</taxon>
        <taxon>Gammaproteobacteria</taxon>
        <taxon>Enterobacterales</taxon>
        <taxon>Enterobacteriaceae</taxon>
        <taxon>Enterobacter</taxon>
        <taxon>Enterobacter cloacae complex</taxon>
    </lineage>
</organism>
<name>A0AB37VCN2_ENTCL</name>
<gene>
    <name evidence="1" type="ORF">DN595_23090</name>
</gene>
<dbReference type="Proteomes" id="UP000289016">
    <property type="component" value="Unassembled WGS sequence"/>
</dbReference>
<dbReference type="EMBL" id="QKPI01000080">
    <property type="protein sequence ID" value="RWT73772.1"/>
    <property type="molecule type" value="Genomic_DNA"/>
</dbReference>
<evidence type="ECO:0000313" key="2">
    <source>
        <dbReference type="Proteomes" id="UP000289016"/>
    </source>
</evidence>
<proteinExistence type="predicted"/>
<sequence>MSGNNFIDDMFEGIQESPEGRIIKNNFFPWHNPRKHLVRIEQWVHYISHYLKKPLKGVTQLKYFSLPGDDLLDIRTIHDEICLKSKITLRFLGFNDHTSEISREQNANLSLAEVRSLPYIDKSSQYHDNDILNITSKESLVYQRFKEFGDFDIVNLDFCGSITRHKPANKEANHYNFLSKIIQLQNHRDRPWIMFLTTRVGNDHIHKDTLEILKRCFLQNLSDEEFKRSSEEHFRVSDSDSLQDKLNTDEFFRKIISTSFCKWLLTYSLNLTPKTTMKVLDVM</sequence>
<dbReference type="AlphaFoldDB" id="A0AB37VCN2"/>